<sequence length="312" mass="36239">MPYFSIVIPLYNKQDHIIATLKSVIAQTFTDFEIIIINDVSTDDSLKAIRSINDNRIRLITHDFNKGLSASRNTGIKNAKSNYIALLDADDLWKPQFLEKIHALINYYPQASLFATKYEEVHPGNSIIPINDPLHTTDGSMTLMNFFTANLGKLLISCSSICINKNVFEKVGHFDETITFAEDIDFYIRANHHYQLAYYNQSHACYMIYSQQQMSLAGIKDKVIPDFDKYETLAINRPDIKRFLDFYRYFMAKAYRLEGNKTGFRKMIQNLNYQNLNYKQRFLLIAPLFLIKLITRFKKKLLQKGVVVNSYS</sequence>
<evidence type="ECO:0000313" key="2">
    <source>
        <dbReference type="EMBL" id="RWW92091.1"/>
    </source>
</evidence>
<evidence type="ECO:0000313" key="3">
    <source>
        <dbReference type="Proteomes" id="UP000287527"/>
    </source>
</evidence>
<dbReference type="AlphaFoldDB" id="A0A3S3Q7U0"/>
<protein>
    <submittedName>
        <fullName evidence="2">Glycosyltransferase family 2 protein</fullName>
    </submittedName>
</protein>
<proteinExistence type="predicted"/>
<organism evidence="2 3">
    <name type="scientific">Flavobacterium cerinum</name>
    <dbReference type="NCBI Taxonomy" id="2502784"/>
    <lineage>
        <taxon>Bacteria</taxon>
        <taxon>Pseudomonadati</taxon>
        <taxon>Bacteroidota</taxon>
        <taxon>Flavobacteriia</taxon>
        <taxon>Flavobacteriales</taxon>
        <taxon>Flavobacteriaceae</taxon>
        <taxon>Flavobacterium</taxon>
    </lineage>
</organism>
<accession>A0A3S3Q7U0</accession>
<dbReference type="InterPro" id="IPR001173">
    <property type="entry name" value="Glyco_trans_2-like"/>
</dbReference>
<dbReference type="GO" id="GO:0016740">
    <property type="term" value="F:transferase activity"/>
    <property type="evidence" value="ECO:0007669"/>
    <property type="project" value="UniProtKB-KW"/>
</dbReference>
<dbReference type="Pfam" id="PF00535">
    <property type="entry name" value="Glycos_transf_2"/>
    <property type="match status" value="1"/>
</dbReference>
<dbReference type="InterPro" id="IPR050834">
    <property type="entry name" value="Glycosyltransf_2"/>
</dbReference>
<dbReference type="EMBL" id="SBII01000014">
    <property type="protein sequence ID" value="RWW92091.1"/>
    <property type="molecule type" value="Genomic_DNA"/>
</dbReference>
<comment type="caution">
    <text evidence="2">The sequence shown here is derived from an EMBL/GenBank/DDBJ whole genome shotgun (WGS) entry which is preliminary data.</text>
</comment>
<dbReference type="PANTHER" id="PTHR43685:SF2">
    <property type="entry name" value="GLYCOSYLTRANSFERASE 2-LIKE DOMAIN-CONTAINING PROTEIN"/>
    <property type="match status" value="1"/>
</dbReference>
<dbReference type="InterPro" id="IPR029044">
    <property type="entry name" value="Nucleotide-diphossugar_trans"/>
</dbReference>
<name>A0A3S3Q7U0_9FLAO</name>
<evidence type="ECO:0000259" key="1">
    <source>
        <dbReference type="Pfam" id="PF00535"/>
    </source>
</evidence>
<dbReference type="SUPFAM" id="SSF53448">
    <property type="entry name" value="Nucleotide-diphospho-sugar transferases"/>
    <property type="match status" value="1"/>
</dbReference>
<gene>
    <name evidence="2" type="ORF">EPI11_16945</name>
</gene>
<dbReference type="OrthoDB" id="6307329at2"/>
<keyword evidence="2" id="KW-0808">Transferase</keyword>
<reference evidence="2 3" key="1">
    <citation type="submission" date="2019-01" db="EMBL/GenBank/DDBJ databases">
        <title>Flavobacterium sp. nov.,isolated from freshwater.</title>
        <authorList>
            <person name="Zhang R."/>
            <person name="Du Z.-J."/>
        </authorList>
    </citation>
    <scope>NUCLEOTIDE SEQUENCE [LARGE SCALE GENOMIC DNA]</scope>
    <source>
        <strain evidence="2 3">1E403</strain>
    </source>
</reference>
<dbReference type="Gene3D" id="3.90.550.10">
    <property type="entry name" value="Spore Coat Polysaccharide Biosynthesis Protein SpsA, Chain A"/>
    <property type="match status" value="1"/>
</dbReference>
<dbReference type="PANTHER" id="PTHR43685">
    <property type="entry name" value="GLYCOSYLTRANSFERASE"/>
    <property type="match status" value="1"/>
</dbReference>
<dbReference type="Proteomes" id="UP000287527">
    <property type="component" value="Unassembled WGS sequence"/>
</dbReference>
<feature type="domain" description="Glycosyltransferase 2-like" evidence="1">
    <location>
        <begin position="5"/>
        <end position="110"/>
    </location>
</feature>
<dbReference type="RefSeq" id="WP_128391179.1">
    <property type="nucleotide sequence ID" value="NZ_SBII01000014.1"/>
</dbReference>
<keyword evidence="3" id="KW-1185">Reference proteome</keyword>
<dbReference type="CDD" id="cd00761">
    <property type="entry name" value="Glyco_tranf_GTA_type"/>
    <property type="match status" value="1"/>
</dbReference>